<gene>
    <name evidence="2" type="ORF">PVAND_013267</name>
</gene>
<evidence type="ECO:0000256" key="1">
    <source>
        <dbReference type="SAM" id="SignalP"/>
    </source>
</evidence>
<protein>
    <submittedName>
        <fullName evidence="2">Uncharacterized protein</fullName>
    </submittedName>
</protein>
<keyword evidence="1" id="KW-0732">Signal</keyword>
<proteinExistence type="predicted"/>
<evidence type="ECO:0000313" key="3">
    <source>
        <dbReference type="Proteomes" id="UP001107558"/>
    </source>
</evidence>
<evidence type="ECO:0000313" key="2">
    <source>
        <dbReference type="EMBL" id="KAG5684014.1"/>
    </source>
</evidence>
<dbReference type="Proteomes" id="UP001107558">
    <property type="component" value="Chromosome 1"/>
</dbReference>
<comment type="caution">
    <text evidence="2">The sequence shown here is derived from an EMBL/GenBank/DDBJ whole genome shotgun (WGS) entry which is preliminary data.</text>
</comment>
<feature type="chain" id="PRO_5039926825" evidence="1">
    <location>
        <begin position="17"/>
        <end position="161"/>
    </location>
</feature>
<keyword evidence="3" id="KW-1185">Reference proteome</keyword>
<name>A0A9J6CQX3_POLVA</name>
<dbReference type="AlphaFoldDB" id="A0A9J6CQX3"/>
<accession>A0A9J6CQX3</accession>
<dbReference type="EMBL" id="JADBJN010000001">
    <property type="protein sequence ID" value="KAG5684014.1"/>
    <property type="molecule type" value="Genomic_DNA"/>
</dbReference>
<sequence>MKILIVLAAVVCVAHCTFKEATTTKDVFNQVWEKNGARIVTFGYARCPKAVRSREQIKNFIDNSKVCSDVDYVFADCMKAASGTCKGLFDNYMDYLPLDQKFSFKMKYPRTFFFHKEGNKAAVVPISETGRMHESHLGDQARFDDWCASAKAEANKVHGWT</sequence>
<reference evidence="2" key="1">
    <citation type="submission" date="2021-03" db="EMBL/GenBank/DDBJ databases">
        <title>Chromosome level genome of the anhydrobiotic midge Polypedilum vanderplanki.</title>
        <authorList>
            <person name="Yoshida Y."/>
            <person name="Kikawada T."/>
            <person name="Gusev O."/>
        </authorList>
    </citation>
    <scope>NUCLEOTIDE SEQUENCE</scope>
    <source>
        <strain evidence="2">NIAS01</strain>
        <tissue evidence="2">Whole body or cell culture</tissue>
    </source>
</reference>
<organism evidence="2 3">
    <name type="scientific">Polypedilum vanderplanki</name>
    <name type="common">Sleeping chironomid midge</name>
    <dbReference type="NCBI Taxonomy" id="319348"/>
    <lineage>
        <taxon>Eukaryota</taxon>
        <taxon>Metazoa</taxon>
        <taxon>Ecdysozoa</taxon>
        <taxon>Arthropoda</taxon>
        <taxon>Hexapoda</taxon>
        <taxon>Insecta</taxon>
        <taxon>Pterygota</taxon>
        <taxon>Neoptera</taxon>
        <taxon>Endopterygota</taxon>
        <taxon>Diptera</taxon>
        <taxon>Nematocera</taxon>
        <taxon>Chironomoidea</taxon>
        <taxon>Chironomidae</taxon>
        <taxon>Chironominae</taxon>
        <taxon>Polypedilum</taxon>
        <taxon>Polypedilum</taxon>
    </lineage>
</organism>
<feature type="signal peptide" evidence="1">
    <location>
        <begin position="1"/>
        <end position="16"/>
    </location>
</feature>